<accession>A0A125W1Z1</accession>
<dbReference type="SMR" id="A0A125W1Z1"/>
<dbReference type="GeneID" id="60894437"/>
<feature type="transmembrane region" description="Helical" evidence="11">
    <location>
        <begin position="6"/>
        <end position="25"/>
    </location>
</feature>
<keyword evidence="8 11" id="KW-1133">Transmembrane helix</keyword>
<evidence type="ECO:0000256" key="9">
    <source>
        <dbReference type="ARBA" id="ARBA00023049"/>
    </source>
</evidence>
<dbReference type="InterPro" id="IPR008915">
    <property type="entry name" value="Peptidase_M50"/>
</dbReference>
<evidence type="ECO:0000256" key="1">
    <source>
        <dbReference type="ARBA" id="ARBA00001947"/>
    </source>
</evidence>
<dbReference type="Proteomes" id="UP000004846">
    <property type="component" value="Unassembled WGS sequence"/>
</dbReference>
<dbReference type="GO" id="GO:0004222">
    <property type="term" value="F:metalloendopeptidase activity"/>
    <property type="evidence" value="ECO:0007669"/>
    <property type="project" value="InterPro"/>
</dbReference>
<keyword evidence="7 11" id="KW-0862">Zinc</keyword>
<evidence type="ECO:0000256" key="2">
    <source>
        <dbReference type="ARBA" id="ARBA00004141"/>
    </source>
</evidence>
<dbReference type="Gene3D" id="2.30.42.10">
    <property type="match status" value="1"/>
</dbReference>
<dbReference type="PANTHER" id="PTHR42837">
    <property type="entry name" value="REGULATOR OF SIGMA-E PROTEASE RSEP"/>
    <property type="match status" value="1"/>
</dbReference>
<dbReference type="InterPro" id="IPR001478">
    <property type="entry name" value="PDZ"/>
</dbReference>
<dbReference type="InterPro" id="IPR004387">
    <property type="entry name" value="Pept_M50_Zn"/>
</dbReference>
<dbReference type="NCBIfam" id="TIGR00054">
    <property type="entry name" value="RIP metalloprotease RseP"/>
    <property type="match status" value="1"/>
</dbReference>
<dbReference type="PROSITE" id="PS50106">
    <property type="entry name" value="PDZ"/>
    <property type="match status" value="1"/>
</dbReference>
<dbReference type="EC" id="3.4.24.-" evidence="11"/>
<comment type="caution">
    <text evidence="13">The sequence shown here is derived from an EMBL/GenBank/DDBJ whole genome shotgun (WGS) entry which is preliminary data.</text>
</comment>
<dbReference type="SMART" id="SM00228">
    <property type="entry name" value="PDZ"/>
    <property type="match status" value="1"/>
</dbReference>
<dbReference type="Pfam" id="PF17820">
    <property type="entry name" value="PDZ_6"/>
    <property type="match status" value="1"/>
</dbReference>
<dbReference type="Pfam" id="PF02163">
    <property type="entry name" value="Peptidase_M50"/>
    <property type="match status" value="1"/>
</dbReference>
<dbReference type="PANTHER" id="PTHR42837:SF2">
    <property type="entry name" value="MEMBRANE METALLOPROTEASE ARASP2, CHLOROPLASTIC-RELATED"/>
    <property type="match status" value="1"/>
</dbReference>
<evidence type="ECO:0000256" key="6">
    <source>
        <dbReference type="ARBA" id="ARBA00022801"/>
    </source>
</evidence>
<comment type="subcellular location">
    <subcellularLocation>
        <location evidence="2">Membrane</location>
        <topology evidence="2">Multi-pass membrane protein</topology>
    </subcellularLocation>
</comment>
<dbReference type="InterPro" id="IPR036034">
    <property type="entry name" value="PDZ_sf"/>
</dbReference>
<proteinExistence type="inferred from homology"/>
<organism evidence="13 14">
    <name type="scientific">Enterococcus faecalis TX4248</name>
    <dbReference type="NCBI Taxonomy" id="749495"/>
    <lineage>
        <taxon>Bacteria</taxon>
        <taxon>Bacillati</taxon>
        <taxon>Bacillota</taxon>
        <taxon>Bacilli</taxon>
        <taxon>Lactobacillales</taxon>
        <taxon>Enterococcaceae</taxon>
        <taxon>Enterococcus</taxon>
    </lineage>
</organism>
<evidence type="ECO:0000313" key="14">
    <source>
        <dbReference type="Proteomes" id="UP000004846"/>
    </source>
</evidence>
<feature type="domain" description="PDZ" evidence="12">
    <location>
        <begin position="208"/>
        <end position="273"/>
    </location>
</feature>
<evidence type="ECO:0000313" key="13">
    <source>
        <dbReference type="EMBL" id="EFM81419.1"/>
    </source>
</evidence>
<keyword evidence="4 13" id="KW-0645">Protease</keyword>
<evidence type="ECO:0000256" key="3">
    <source>
        <dbReference type="ARBA" id="ARBA00007931"/>
    </source>
</evidence>
<feature type="transmembrane region" description="Helical" evidence="11">
    <location>
        <begin position="172"/>
        <end position="196"/>
    </location>
</feature>
<dbReference type="RefSeq" id="WP_002362168.1">
    <property type="nucleotide sequence ID" value="NZ_GL454487.1"/>
</dbReference>
<feature type="transmembrane region" description="Helical" evidence="11">
    <location>
        <begin position="395"/>
        <end position="414"/>
    </location>
</feature>
<dbReference type="GO" id="GO:0006508">
    <property type="term" value="P:proteolysis"/>
    <property type="evidence" value="ECO:0007669"/>
    <property type="project" value="UniProtKB-KW"/>
</dbReference>
<dbReference type="InterPro" id="IPR041489">
    <property type="entry name" value="PDZ_6"/>
</dbReference>
<comment type="cofactor">
    <cofactor evidence="1 11">
        <name>Zn(2+)</name>
        <dbReference type="ChEBI" id="CHEBI:29105"/>
    </cofactor>
</comment>
<evidence type="ECO:0000256" key="4">
    <source>
        <dbReference type="ARBA" id="ARBA00022670"/>
    </source>
</evidence>
<keyword evidence="10 11" id="KW-0472">Membrane</keyword>
<evidence type="ECO:0000256" key="11">
    <source>
        <dbReference type="RuleBase" id="RU362031"/>
    </source>
</evidence>
<dbReference type="EMBL" id="AEBR01000106">
    <property type="protein sequence ID" value="EFM81419.1"/>
    <property type="molecule type" value="Genomic_DNA"/>
</dbReference>
<evidence type="ECO:0000256" key="7">
    <source>
        <dbReference type="ARBA" id="ARBA00022833"/>
    </source>
</evidence>
<keyword evidence="11" id="KW-0479">Metal-binding</keyword>
<keyword evidence="6 11" id="KW-0378">Hydrolase</keyword>
<evidence type="ECO:0000256" key="10">
    <source>
        <dbReference type="ARBA" id="ARBA00023136"/>
    </source>
</evidence>
<comment type="similarity">
    <text evidence="3 11">Belongs to the peptidase M50B family.</text>
</comment>
<dbReference type="SUPFAM" id="SSF50156">
    <property type="entry name" value="PDZ domain-like"/>
    <property type="match status" value="1"/>
</dbReference>
<dbReference type="CDD" id="cd23081">
    <property type="entry name" value="cpPDZ_EcRseP-like"/>
    <property type="match status" value="1"/>
</dbReference>
<dbReference type="CDD" id="cd06163">
    <property type="entry name" value="S2P-M50_PDZ_RseP-like"/>
    <property type="match status" value="1"/>
</dbReference>
<keyword evidence="5 11" id="KW-0812">Transmembrane</keyword>
<dbReference type="HOGENOM" id="CLU_025778_1_0_9"/>
<dbReference type="GO" id="GO:0016020">
    <property type="term" value="C:membrane"/>
    <property type="evidence" value="ECO:0007669"/>
    <property type="project" value="UniProtKB-SubCell"/>
</dbReference>
<feature type="transmembrane region" description="Helical" evidence="11">
    <location>
        <begin position="344"/>
        <end position="366"/>
    </location>
</feature>
<sequence length="422" mass="46486">MKTIITFIIVFGILVLVHEFGHFYFAKRAGILVREFAIGMGPKIFAHRGKDGTTYTIRLLPIGGYVRMAGMGEDMTEITPGMPLSVELNAVGNVVKINTSKKVQLPHSIPMEVVDFDLEKELFIKGYVNGNEEEETVYKVDHDATIIESDGTEVRIAPLDVQFQSAKLSQRILTNFAGPMNNFILGFILFTLAVFLQGGVTDLNTNQIGQVIPNGPAAEAGLKENDKVLSINNQKIKKYEDFTTIVQKNPEKPLTFVVERNGKEEQLTVTPEKQKVEKQTIGKVGVYPYMKTDLPSKLMGGIQDTLNSTTQIFKALGSLFTGFSLNKLGGPVMMFKLSEEASNAGVSTVVFLMAMLSMNLGIINLLPIPALDGGKIVLNIIEGVRGKPISPEKEGIITLIGFGFVMVLMVLVTWNDIQRFFF</sequence>
<keyword evidence="9 11" id="KW-0482">Metalloprotease</keyword>
<evidence type="ECO:0000259" key="12">
    <source>
        <dbReference type="PROSITE" id="PS50106"/>
    </source>
</evidence>
<protein>
    <recommendedName>
        <fullName evidence="11">Zinc metalloprotease</fullName>
        <ecNumber evidence="11">3.4.24.-</ecNumber>
    </recommendedName>
</protein>
<dbReference type="GO" id="GO:0046872">
    <property type="term" value="F:metal ion binding"/>
    <property type="evidence" value="ECO:0007669"/>
    <property type="project" value="UniProtKB-KW"/>
</dbReference>
<name>A0A125W1Z1_ENTFL</name>
<gene>
    <name evidence="13" type="primary">rseP</name>
    <name evidence="13" type="ORF">HMPREF9498_02951</name>
</gene>
<dbReference type="AlphaFoldDB" id="A0A125W1Z1"/>
<evidence type="ECO:0000256" key="8">
    <source>
        <dbReference type="ARBA" id="ARBA00022989"/>
    </source>
</evidence>
<reference evidence="13 14" key="1">
    <citation type="submission" date="2010-07" db="EMBL/GenBank/DDBJ databases">
        <authorList>
            <person name="Sid Ahmed O."/>
        </authorList>
    </citation>
    <scope>NUCLEOTIDE SEQUENCE [LARGE SCALE GENOMIC DNA]</scope>
    <source>
        <strain evidence="13 14">TX4248</strain>
    </source>
</reference>
<evidence type="ECO:0000256" key="5">
    <source>
        <dbReference type="ARBA" id="ARBA00022692"/>
    </source>
</evidence>